<dbReference type="PANTHER" id="PTHR31900:SF30">
    <property type="entry name" value="SUPERFAMILY PROTEIN, PUTATIVE-RELATED"/>
    <property type="match status" value="1"/>
</dbReference>
<evidence type="ECO:0000313" key="2">
    <source>
        <dbReference type="Proteomes" id="UP000554482"/>
    </source>
</evidence>
<keyword evidence="2" id="KW-1185">Reference proteome</keyword>
<dbReference type="SUPFAM" id="SSF52047">
    <property type="entry name" value="RNI-like"/>
    <property type="match status" value="1"/>
</dbReference>
<proteinExistence type="predicted"/>
<organism evidence="1 2">
    <name type="scientific">Thalictrum thalictroides</name>
    <name type="common">Rue-anemone</name>
    <name type="synonym">Anemone thalictroides</name>
    <dbReference type="NCBI Taxonomy" id="46969"/>
    <lineage>
        <taxon>Eukaryota</taxon>
        <taxon>Viridiplantae</taxon>
        <taxon>Streptophyta</taxon>
        <taxon>Embryophyta</taxon>
        <taxon>Tracheophyta</taxon>
        <taxon>Spermatophyta</taxon>
        <taxon>Magnoliopsida</taxon>
        <taxon>Ranunculales</taxon>
        <taxon>Ranunculaceae</taxon>
        <taxon>Thalictroideae</taxon>
        <taxon>Thalictrum</taxon>
    </lineage>
</organism>
<dbReference type="PANTHER" id="PTHR31900">
    <property type="entry name" value="F-BOX/RNI SUPERFAMILY PROTEIN-RELATED"/>
    <property type="match status" value="1"/>
</dbReference>
<dbReference type="InterPro" id="IPR032675">
    <property type="entry name" value="LRR_dom_sf"/>
</dbReference>
<protein>
    <recommendedName>
        <fullName evidence="3">FBD domain-containing protein</fullName>
    </recommendedName>
</protein>
<gene>
    <name evidence="1" type="ORF">FRX31_019615</name>
</gene>
<name>A0A7J6W2R1_THATH</name>
<sequence>MFGSVLKELCKCKVKDIINLLWKKVCAQVLPAISDQVGTEVGIDHYLWKKITAKKSKNARKDGFINFVDKVLFLRDDSRVIKLDITCDIYYDVDRLDAWLIVAARRHVEEVNLVWNPKEPTELTPLVFTPSSGISKFKFMPNRYYDSYLQLPNSLCLAPMLKSLHLESCKLPKGNSKGEMTLQCSILKNLTIIDCEHGDLKLIDIYIPGLRNLVVENVKDDRNGSCKLKIRTRKLESITLSGCMYQHYSLEYLTSLVCAKFGWLRGCMQAQSLIQVLEGLRHAKLLELFGLSLEPQDMEDQLLNGLLYLRCLKLTHWSNCSCIRTLLNLLRSSRFIETLVVELNQDDKAEEWEEELFPNMFRKLKVAEVRNLKGCDNDLKFLHLLLMNATQLEKLTITMVPWGRQMMLAELGRRIQSLPRASSSITILLF</sequence>
<dbReference type="AlphaFoldDB" id="A0A7J6W2R1"/>
<dbReference type="InterPro" id="IPR050232">
    <property type="entry name" value="FBL13/AtMIF1-like"/>
</dbReference>
<evidence type="ECO:0000313" key="1">
    <source>
        <dbReference type="EMBL" id="KAF5190800.1"/>
    </source>
</evidence>
<comment type="caution">
    <text evidence="1">The sequence shown here is derived from an EMBL/GenBank/DDBJ whole genome shotgun (WGS) entry which is preliminary data.</text>
</comment>
<reference evidence="1 2" key="1">
    <citation type="submission" date="2020-06" db="EMBL/GenBank/DDBJ databases">
        <title>Transcriptomic and genomic resources for Thalictrum thalictroides and T. hernandezii: Facilitating candidate gene discovery in an emerging model plant lineage.</title>
        <authorList>
            <person name="Arias T."/>
            <person name="Riano-Pachon D.M."/>
            <person name="Di Stilio V.S."/>
        </authorList>
    </citation>
    <scope>NUCLEOTIDE SEQUENCE [LARGE SCALE GENOMIC DNA]</scope>
    <source>
        <strain evidence="2">cv. WT478/WT964</strain>
        <tissue evidence="1">Leaves</tissue>
    </source>
</reference>
<dbReference type="Gene3D" id="3.80.10.10">
    <property type="entry name" value="Ribonuclease Inhibitor"/>
    <property type="match status" value="1"/>
</dbReference>
<dbReference type="EMBL" id="JABWDY010023609">
    <property type="protein sequence ID" value="KAF5190800.1"/>
    <property type="molecule type" value="Genomic_DNA"/>
</dbReference>
<dbReference type="OrthoDB" id="612216at2759"/>
<evidence type="ECO:0008006" key="3">
    <source>
        <dbReference type="Google" id="ProtNLM"/>
    </source>
</evidence>
<dbReference type="Proteomes" id="UP000554482">
    <property type="component" value="Unassembled WGS sequence"/>
</dbReference>
<accession>A0A7J6W2R1</accession>